<gene>
    <name evidence="2" type="ordered locus">Gobs_2009</name>
</gene>
<sequence length="126" mass="13863">MNVNAITWHSITVEPEQLDAQKKFLTETLGLTLAMEMYGVFVYALPDGGMLELYTPQTAPDFGYNGSIAFGFRVDDVEAASAEIAAAGGELLGEINRVPDLDYAYRHFRGVDGRVYGLNESKPQPR</sequence>
<dbReference type="Gene3D" id="3.10.180.10">
    <property type="entry name" value="2,3-Dihydroxybiphenyl 1,2-Dioxygenase, domain 1"/>
    <property type="match status" value="1"/>
</dbReference>
<dbReference type="GO" id="GO:0051213">
    <property type="term" value="F:dioxygenase activity"/>
    <property type="evidence" value="ECO:0007669"/>
    <property type="project" value="UniProtKB-KW"/>
</dbReference>
<dbReference type="SUPFAM" id="SSF54593">
    <property type="entry name" value="Glyoxalase/Bleomycin resistance protein/Dihydroxybiphenyl dioxygenase"/>
    <property type="match status" value="1"/>
</dbReference>
<dbReference type="InterPro" id="IPR004360">
    <property type="entry name" value="Glyas_Fos-R_dOase_dom"/>
</dbReference>
<dbReference type="HOGENOM" id="CLU_1978339_0_0_11"/>
<dbReference type="Pfam" id="PF00903">
    <property type="entry name" value="Glyoxalase"/>
    <property type="match status" value="1"/>
</dbReference>
<evidence type="ECO:0000313" key="3">
    <source>
        <dbReference type="Proteomes" id="UP000001382"/>
    </source>
</evidence>
<dbReference type="RefSeq" id="WP_012948138.1">
    <property type="nucleotide sequence ID" value="NC_013757.1"/>
</dbReference>
<dbReference type="eggNOG" id="COG0346">
    <property type="taxonomic scope" value="Bacteria"/>
</dbReference>
<dbReference type="PROSITE" id="PS51819">
    <property type="entry name" value="VOC"/>
    <property type="match status" value="1"/>
</dbReference>
<protein>
    <submittedName>
        <fullName evidence="2">Glyoxalase/bleomycin resistance protein/dioxygenase</fullName>
    </submittedName>
</protein>
<keyword evidence="2" id="KW-0223">Dioxygenase</keyword>
<dbReference type="InterPro" id="IPR029068">
    <property type="entry name" value="Glyas_Bleomycin-R_OHBP_Dase"/>
</dbReference>
<reference evidence="2 3" key="1">
    <citation type="journal article" date="2010" name="Stand. Genomic Sci.">
        <title>Complete genome sequence of Geodermatophilus obscurus type strain (G-20).</title>
        <authorList>
            <person name="Ivanova N."/>
            <person name="Sikorski J."/>
            <person name="Jando M."/>
            <person name="Munk C."/>
            <person name="Lapidus A."/>
            <person name="Glavina Del Rio T."/>
            <person name="Copeland A."/>
            <person name="Tice H."/>
            <person name="Cheng J.-F."/>
            <person name="Lucas S."/>
            <person name="Chen F."/>
            <person name="Nolan M."/>
            <person name="Bruce D."/>
            <person name="Goodwin L."/>
            <person name="Pitluck S."/>
            <person name="Mavromatis K."/>
            <person name="Mikhailova N."/>
            <person name="Pati A."/>
            <person name="Chen A."/>
            <person name="Palaniappan K."/>
            <person name="Land M."/>
            <person name="Hauser L."/>
            <person name="Chang Y.-J."/>
            <person name="Jeffries C.D."/>
            <person name="Meincke L."/>
            <person name="Brettin T."/>
            <person name="Detter J.C."/>
            <person name="Detter J.C."/>
            <person name="Rohde M."/>
            <person name="Goeker M."/>
            <person name="Bristow J."/>
            <person name="Eisen J.A."/>
            <person name="Markowitz V."/>
            <person name="Hugenholtz P."/>
            <person name="Kyrpides N.C."/>
            <person name="Klenk H.-P."/>
        </authorList>
    </citation>
    <scope>NUCLEOTIDE SEQUENCE [LARGE SCALE GENOMIC DNA]</scope>
    <source>
        <strain evidence="3">ATCC 25078 / DSM 43160 / JCM 3152 / KCC A-0152 / KCTC 9177 / NBRC 13315 / NRRL B-3577 / G-20</strain>
    </source>
</reference>
<feature type="domain" description="VOC" evidence="1">
    <location>
        <begin position="7"/>
        <end position="121"/>
    </location>
</feature>
<dbReference type="InterPro" id="IPR037523">
    <property type="entry name" value="VOC_core"/>
</dbReference>
<dbReference type="EMBL" id="CP001867">
    <property type="protein sequence ID" value="ADB74699.1"/>
    <property type="molecule type" value="Genomic_DNA"/>
</dbReference>
<dbReference type="STRING" id="526225.Gobs_2009"/>
<dbReference type="Proteomes" id="UP000001382">
    <property type="component" value="Chromosome"/>
</dbReference>
<keyword evidence="2" id="KW-0560">Oxidoreductase</keyword>
<dbReference type="KEGG" id="gob:Gobs_2009"/>
<accession>D2SF09</accession>
<dbReference type="CDD" id="cd06587">
    <property type="entry name" value="VOC"/>
    <property type="match status" value="1"/>
</dbReference>
<reference evidence="3" key="2">
    <citation type="submission" date="2010-01" db="EMBL/GenBank/DDBJ databases">
        <title>The complete genome of Geodermatophilus obscurus DSM 43160.</title>
        <authorList>
            <consortium name="US DOE Joint Genome Institute (JGI-PGF)"/>
            <person name="Lucas S."/>
            <person name="Copeland A."/>
            <person name="Lapidus A."/>
            <person name="Glavina del Rio T."/>
            <person name="Dalin E."/>
            <person name="Tice H."/>
            <person name="Bruce D."/>
            <person name="Goodwin L."/>
            <person name="Pitluck S."/>
            <person name="Kyrpides N."/>
            <person name="Mavromatis K."/>
            <person name="Ivanova N."/>
            <person name="Munk A.C."/>
            <person name="Brettin T."/>
            <person name="Detter J.C."/>
            <person name="Han C."/>
            <person name="Larimer F."/>
            <person name="Land M."/>
            <person name="Hauser L."/>
            <person name="Markowitz V."/>
            <person name="Cheng J.-F."/>
            <person name="Hugenholtz P."/>
            <person name="Woyke T."/>
            <person name="Wu D."/>
            <person name="Jando M."/>
            <person name="Schneider S."/>
            <person name="Klenk H.-P."/>
            <person name="Eisen J.A."/>
        </authorList>
    </citation>
    <scope>NUCLEOTIDE SEQUENCE [LARGE SCALE GENOMIC DNA]</scope>
    <source>
        <strain evidence="3">ATCC 25078 / DSM 43160 / JCM 3152 / KCC A-0152 / KCTC 9177 / NBRC 13315 / NRRL B-3577 / G-20</strain>
    </source>
</reference>
<name>D2SF09_GEOOG</name>
<organism evidence="2 3">
    <name type="scientific">Geodermatophilus obscurus (strain ATCC 25078 / DSM 43160 / JCM 3152 / CCUG 61914 / KCC A-0152 / KCTC 9177 / NBRC 13315 / NRRL B-3577 / G-20)</name>
    <dbReference type="NCBI Taxonomy" id="526225"/>
    <lineage>
        <taxon>Bacteria</taxon>
        <taxon>Bacillati</taxon>
        <taxon>Actinomycetota</taxon>
        <taxon>Actinomycetes</taxon>
        <taxon>Geodermatophilales</taxon>
        <taxon>Geodermatophilaceae</taxon>
        <taxon>Geodermatophilus</taxon>
    </lineage>
</organism>
<evidence type="ECO:0000313" key="2">
    <source>
        <dbReference type="EMBL" id="ADB74699.1"/>
    </source>
</evidence>
<keyword evidence="3" id="KW-1185">Reference proteome</keyword>
<dbReference type="AlphaFoldDB" id="D2SF09"/>
<proteinExistence type="predicted"/>
<evidence type="ECO:0000259" key="1">
    <source>
        <dbReference type="PROSITE" id="PS51819"/>
    </source>
</evidence>